<proteinExistence type="predicted"/>
<keyword evidence="4" id="KW-0411">Iron-sulfur</keyword>
<dbReference type="GO" id="GO:0046872">
    <property type="term" value="F:metal ion binding"/>
    <property type="evidence" value="ECO:0007669"/>
    <property type="project" value="UniProtKB-KW"/>
</dbReference>
<accession>A0A533QJQ7</accession>
<evidence type="ECO:0000313" key="9">
    <source>
        <dbReference type="Proteomes" id="UP000319783"/>
    </source>
</evidence>
<dbReference type="GO" id="GO:0051536">
    <property type="term" value="F:iron-sulfur cluster binding"/>
    <property type="evidence" value="ECO:0007669"/>
    <property type="project" value="UniProtKB-KW"/>
</dbReference>
<dbReference type="PANTHER" id="PTHR32329">
    <property type="entry name" value="BIFUNCTIONAL PROTEIN [INCLUDES 2-HYDROXYACYL-COA DEHYDRATASE (N-TER) AND ITS ACTIVATOR DOMAIN (C_TERM)-RELATED"/>
    <property type="match status" value="1"/>
</dbReference>
<protein>
    <submittedName>
        <fullName evidence="8">Activator of (R)-2-hydroxyglutaryl-CoA dehydratase</fullName>
    </submittedName>
</protein>
<keyword evidence="3" id="KW-0408">Iron</keyword>
<keyword evidence="2" id="KW-0479">Metal-binding</keyword>
<evidence type="ECO:0000256" key="1">
    <source>
        <dbReference type="ARBA" id="ARBA00001966"/>
    </source>
</evidence>
<dbReference type="Gene3D" id="3.30.420.40">
    <property type="match status" value="4"/>
</dbReference>
<dbReference type="NCBIfam" id="TIGR00241">
    <property type="entry name" value="CoA_E_activ"/>
    <property type="match status" value="2"/>
</dbReference>
<evidence type="ECO:0000259" key="7">
    <source>
        <dbReference type="Pfam" id="PF09989"/>
    </source>
</evidence>
<evidence type="ECO:0000256" key="3">
    <source>
        <dbReference type="ARBA" id="ARBA00023004"/>
    </source>
</evidence>
<evidence type="ECO:0000259" key="6">
    <source>
        <dbReference type="Pfam" id="PF01869"/>
    </source>
</evidence>
<dbReference type="CDD" id="cd24034">
    <property type="entry name" value="ASKHA_NBD_O66634-like_rpt1"/>
    <property type="match status" value="1"/>
</dbReference>
<dbReference type="Pfam" id="PF01869">
    <property type="entry name" value="BcrAD_BadFG"/>
    <property type="match status" value="2"/>
</dbReference>
<feature type="domain" description="DUF2229" evidence="7">
    <location>
        <begin position="670"/>
        <end position="887"/>
    </location>
</feature>
<dbReference type="InterPro" id="IPR002731">
    <property type="entry name" value="ATPase_BadF"/>
</dbReference>
<gene>
    <name evidence="8" type="ORF">JETT_0674</name>
</gene>
<dbReference type="InterPro" id="IPR051805">
    <property type="entry name" value="Dehydratase_Activator_Redct"/>
</dbReference>
<comment type="cofactor">
    <cofactor evidence="1">
        <name>[4Fe-4S] cluster</name>
        <dbReference type="ChEBI" id="CHEBI:49883"/>
    </cofactor>
</comment>
<feature type="compositionally biased region" description="Basic residues" evidence="5">
    <location>
        <begin position="1400"/>
        <end position="1412"/>
    </location>
</feature>
<dbReference type="PANTHER" id="PTHR32329:SF7">
    <property type="entry name" value="ACTIVATOR OF 2-HYDROXYACYL-COA-HYDRATASE"/>
    <property type="match status" value="1"/>
</dbReference>
<dbReference type="Proteomes" id="UP000319783">
    <property type="component" value="Unassembled WGS sequence"/>
</dbReference>
<dbReference type="InterPro" id="IPR018709">
    <property type="entry name" value="CoA_activase_DUF2229"/>
</dbReference>
<feature type="compositionally biased region" description="Basic and acidic residues" evidence="5">
    <location>
        <begin position="1420"/>
        <end position="1437"/>
    </location>
</feature>
<evidence type="ECO:0000313" key="8">
    <source>
        <dbReference type="EMBL" id="TLD42991.1"/>
    </source>
</evidence>
<name>A0A533QJQ7_9BACT</name>
<comment type="caution">
    <text evidence="8">The sequence shown here is derived from an EMBL/GenBank/DDBJ whole genome shotgun (WGS) entry which is preliminary data.</text>
</comment>
<organism evidence="8 9">
    <name type="scientific">Candidatus Jettenia ecosi</name>
    <dbReference type="NCBI Taxonomy" id="2494326"/>
    <lineage>
        <taxon>Bacteria</taxon>
        <taxon>Pseudomonadati</taxon>
        <taxon>Planctomycetota</taxon>
        <taxon>Candidatus Brocadiia</taxon>
        <taxon>Candidatus Brocadiales</taxon>
        <taxon>Candidatus Brocadiaceae</taxon>
        <taxon>Candidatus Jettenia</taxon>
    </lineage>
</organism>
<dbReference type="InterPro" id="IPR043129">
    <property type="entry name" value="ATPase_NBD"/>
</dbReference>
<feature type="domain" description="ATPase BadF/BadG/BcrA/BcrD type" evidence="6">
    <location>
        <begin position="7"/>
        <end position="263"/>
    </location>
</feature>
<dbReference type="InterPro" id="IPR008275">
    <property type="entry name" value="CoA_E_activase_dom"/>
</dbReference>
<evidence type="ECO:0000256" key="2">
    <source>
        <dbReference type="ARBA" id="ARBA00022723"/>
    </source>
</evidence>
<dbReference type="SUPFAM" id="SSF53067">
    <property type="entry name" value="Actin-like ATPase domain"/>
    <property type="match status" value="2"/>
</dbReference>
<feature type="domain" description="ATPase BadF/BadG/BcrA/BcrD type" evidence="6">
    <location>
        <begin position="322"/>
        <end position="574"/>
    </location>
</feature>
<evidence type="ECO:0000256" key="4">
    <source>
        <dbReference type="ARBA" id="ARBA00023014"/>
    </source>
</evidence>
<evidence type="ECO:0000256" key="5">
    <source>
        <dbReference type="SAM" id="MobiDB-lite"/>
    </source>
</evidence>
<dbReference type="Gene3D" id="3.40.50.11900">
    <property type="match status" value="1"/>
</dbReference>
<dbReference type="Pfam" id="PF09989">
    <property type="entry name" value="DUF2229"/>
    <property type="match status" value="1"/>
</dbReference>
<reference evidence="8 9" key="1">
    <citation type="submission" date="2019-04" db="EMBL/GenBank/DDBJ databases">
        <title>Genome of a novel bacterium Candidatus Jettenia ecosi reconstructed from metagenome of an anammox bioreactor.</title>
        <authorList>
            <person name="Mardanov A.V."/>
            <person name="Beletsky A.V."/>
            <person name="Ravin N.V."/>
            <person name="Botchkova E.A."/>
            <person name="Litti Y.V."/>
            <person name="Nozhevnikova A.N."/>
        </authorList>
    </citation>
    <scope>NUCLEOTIDE SEQUENCE [LARGE SCALE GENOMIC DNA]</scope>
    <source>
        <strain evidence="8">J2</strain>
    </source>
</reference>
<dbReference type="EMBL" id="SULG01000009">
    <property type="protein sequence ID" value="TLD42991.1"/>
    <property type="molecule type" value="Genomic_DNA"/>
</dbReference>
<dbReference type="CDD" id="cd24035">
    <property type="entry name" value="ASKHA_NBD_O66634-like_rpt2"/>
    <property type="match status" value="1"/>
</dbReference>
<feature type="region of interest" description="Disordered" evidence="5">
    <location>
        <begin position="1400"/>
        <end position="1437"/>
    </location>
</feature>
<sequence>MSRKKYIGLDIGSVSVKAVLINEHKEILEDHYIRSHGQPVETFLLVLKDLFNRTHIDDIDGMAITGSGGKLVSELMNIAFINEVVAHSKAATTLHPEVRTIVEIGGEDSKLMLIERDPTTQQTKVSDFSMNTMCAAGTGSFLDQQATRLGIAIEKEFGELALKSKNPPRIAGRCSVFAKTDMIHLQQEGTPVHDIVAGLCYAMARNFKSNIGKGKEFFRPIVLQGGVAANVGMVKAFEDILEVKLGELIIPKYFKVMGAIGAVFTIMDKGIHSPFRGLKEIEEYLRDRSAKASNLEPLRTDNYKIIDGLHPVIGDEKIEAYVGVDVGSISTNVVVIDKHKNVLSRRYLMTAGRPLEAVKQGLYEVGLEIGDKVVICGAGTTGSGRYLTGDFIGADIAKNEITAHATAAACVDKNVDTIFEIGGQDSKFIRLENGAIVDFAMNKVCAAGTGSFLEEQAEKLSISIKSEFSKRALSSCCPSHLGERCTVFMESDLNHHQQRGTSKDDLLAGLSYSVVLNFINRVVEDRKIGNTIFFQGGVAANRGVKAAFEKVTGKKIIVPPHHDIMGAIGSAIIAMEEKTWGKSRFKGFDLRHKRYELSSFVCKDCSNICEIRKVSIEGENPLHYGSRCGKFDDERSLKKGKHLPRLFRERKEALFNTYKKNKPDQPIGKKIGIPQVSTFHDFYPMWKAFFIELGFDVMTSSDTNKDIVYNGVEVITAETCFPIKVAHGHVMDLLDRDIDYLFLPSVINLTHASSKLTHSYACPYVQCIPYLVCSAIDFREKSFKVLSPIIHFEYGEDYVNKTLRQMARSIGRTGKVIEASIKAAHEAQQAFNKTLEARGKEILEKLGENEKAFVLISRSYNGCDTGMNLGLPEKLRDLGIMTIPLDFLKLDLEDIAHDYPNMYWKTGQKFLAAARLIAKDKRLYPLYITNFGCGPDSFITKFFTKELEGKPCLTIEIDEHSSDVGAITRCEAFIDSLKNVKPVHNGKRLRETIPVEGFIEKKKRTIYIPYMCDHGRMIAASMKANGVLAEALPMANRQSVDIGRKFTSGKECYPAILTTGDIVKKALNPDFDPESSAFFMATASGPCRFGQYNTFHRMVLNELGFHNVPIYTMDQGENYGEDTKKLGTHFRKLAWNGIMYIDLLQKLQRETRPYEVNKGETDVLYENYVKKSETALEKHLDIIEISREACKAFTNIKVDRSKPRPLIGVIGETYVRCNEFANNFLARNIERLGGEAFIPPFAEWINYIAHCRRENCLSEKNYKGFLGEFISDIVQRYDAYRLTQVFKGRIRHFLKDTSIKELIKKGKPYIDDSYKGDPVLSMGKAIEYFEEGFDGIVNVIPFHCMPGTVVNGVLEKFQRDFNGLPCLKLSFDGQEQTNGETRLEAFIHQAYQRMESKLNSKKYGKVSHRQKKPLVAFHSQGKDKERKKVSKKEVFSE</sequence>